<dbReference type="Gene3D" id="1.25.40.10">
    <property type="entry name" value="Tetratricopeptide repeat domain"/>
    <property type="match status" value="1"/>
</dbReference>
<dbReference type="EMBL" id="BNJK01000002">
    <property type="protein sequence ID" value="GHO99169.1"/>
    <property type="molecule type" value="Genomic_DNA"/>
</dbReference>
<dbReference type="InterPro" id="IPR036322">
    <property type="entry name" value="WD40_repeat_dom_sf"/>
</dbReference>
<dbReference type="SMART" id="SM00028">
    <property type="entry name" value="TPR"/>
    <property type="match status" value="4"/>
</dbReference>
<dbReference type="PANTHER" id="PTHR19848">
    <property type="entry name" value="WD40 REPEAT PROTEIN"/>
    <property type="match status" value="1"/>
</dbReference>
<dbReference type="PROSITE" id="PS50294">
    <property type="entry name" value="WD_REPEATS_REGION"/>
    <property type="match status" value="5"/>
</dbReference>
<dbReference type="SUPFAM" id="SSF48452">
    <property type="entry name" value="TPR-like"/>
    <property type="match status" value="1"/>
</dbReference>
<sequence length="1177" mass="134629">MPDESVLPEDLDLNEIFIGRERQLNDFRAYLEKWLRSVSISSPAPLTMPPSPNNNRIQGLFILLHGRGGFGKSTLLQHYRQIALEYRQELQVSETVDWEVAVQDRRTLFNITDRETIDINQYFNLIYKRLASALGKQRKEFSDYLTAEKAVDKARKQAYEVLDHLQRDDERFDWLKGLGIARDILLALLTTPLTPDSISIMVSNDAVRDKIRESFDAGASVGIEQLQRLRVYLQEKLGGDLSDYLDAPLQLGLALGKDLARFAERHPLLIFFDTYEEIDEGDKLLQICMGAAGSRVGWAISGRDNLWAGVTQRARSQDAEPGYRELVFPAHSMSVDFSADGVGDFTLSDISDYFKMLCQKTTLPVPQEDALKNVLEVTRGVPLAVKIAATLYLERSDLALITEGIDHRREIVDQMVQRYLVHTRSNPSDRLRLYGLALFRRVEEPAVMTVALAVPQEQAASELSRLHRRYGFIFTANRQPAMHSEVRHFLRFWLLQNRTSPEIMTIIQRLRDSLAERFKNRERQYRHRSLRKRLEDREWRKWYLDLIELEFWTDPARGVRLLLPFMCAASIYQREANREARMLGNFFEEVIPDPERTHWKWADRCFEFLTNRKPLRDEFSSLSFLVKLADREGIFFSQPVPSYREELEAALWWRLAEAYSTSDLREAVSWYEKARERLPDDTELNKAYEDAVQGRESLESSPHAVSDYLQLARECVLNNEPQRAIDYCNDALALDEKCVQAYIERGSAYLSLSEVKSAITSFEHALSLDHKSIATLRKRGEAYVLLKDLPHAIADFEKASRLDPDNEIIRAKLQDLRQKLRVEEERRKIPAWRSNRRNISRLLLIGSAVVMLLFIIGTVLLALPPKFSQPIQVTPSGQLKLLSSSQAHQDIVQGVVWSPDGKYIATASYDGTVHILDAGNGQLLASYSDHMGHIWRVSWSPDSKYVASGGDDAMLRVWNVTNGQLAFKGAQGNPIRGIAWSQNNRYLASSDRAGQIKIWDTTHIERIGETMKIDTHHPEGLYELAWSHNSSYLAVGNDTGSVEVWDVFARDIVFTYKKHTTSVYYVVWSPDDRYIASASSDNTLQVWEARTGINRFSPRTDFRDSVYGVDWSPDGSLIAATSKDGSLHVYDARDGHLVAHDTGRRNAAMTGVSWSPDSKQIVTGNFDHAVRVWQCIR</sequence>
<keyword evidence="5" id="KW-0472">Membrane</keyword>
<comment type="caution">
    <text evidence="7">The sequence shown here is derived from an EMBL/GenBank/DDBJ whole genome shotgun (WGS) entry which is preliminary data.</text>
</comment>
<feature type="repeat" description="WD" evidence="3">
    <location>
        <begin position="1014"/>
        <end position="1055"/>
    </location>
</feature>
<dbReference type="PROSITE" id="PS50005">
    <property type="entry name" value="TPR"/>
    <property type="match status" value="2"/>
</dbReference>
<keyword evidence="1 3" id="KW-0853">WD repeat</keyword>
<dbReference type="Pfam" id="PF13181">
    <property type="entry name" value="TPR_8"/>
    <property type="match status" value="2"/>
</dbReference>
<keyword evidence="8" id="KW-1185">Reference proteome</keyword>
<feature type="repeat" description="WD" evidence="3">
    <location>
        <begin position="1056"/>
        <end position="1097"/>
    </location>
</feature>
<evidence type="ECO:0000313" key="7">
    <source>
        <dbReference type="EMBL" id="GHO99169.1"/>
    </source>
</evidence>
<protein>
    <recommendedName>
        <fullName evidence="6">WDR19 first beta-propeller domain-containing protein</fullName>
    </recommendedName>
</protein>
<dbReference type="InterPro" id="IPR027417">
    <property type="entry name" value="P-loop_NTPase"/>
</dbReference>
<feature type="repeat" description="WD" evidence="3">
    <location>
        <begin position="885"/>
        <end position="926"/>
    </location>
</feature>
<dbReference type="InterPro" id="IPR001680">
    <property type="entry name" value="WD40_rpt"/>
</dbReference>
<dbReference type="InterPro" id="IPR057855">
    <property type="entry name" value="Beta-prop_WDR19_1st"/>
</dbReference>
<feature type="repeat" description="WD" evidence="3">
    <location>
        <begin position="1099"/>
        <end position="1140"/>
    </location>
</feature>
<dbReference type="InterPro" id="IPR011990">
    <property type="entry name" value="TPR-like_helical_dom_sf"/>
</dbReference>
<feature type="repeat" description="WD" evidence="3">
    <location>
        <begin position="927"/>
        <end position="968"/>
    </location>
</feature>
<organism evidence="7 8">
    <name type="scientific">Reticulibacter mediterranei</name>
    <dbReference type="NCBI Taxonomy" id="2778369"/>
    <lineage>
        <taxon>Bacteria</taxon>
        <taxon>Bacillati</taxon>
        <taxon>Chloroflexota</taxon>
        <taxon>Ktedonobacteria</taxon>
        <taxon>Ktedonobacterales</taxon>
        <taxon>Reticulibacteraceae</taxon>
        <taxon>Reticulibacter</taxon>
    </lineage>
</organism>
<dbReference type="Proteomes" id="UP000597444">
    <property type="component" value="Unassembled WGS sequence"/>
</dbReference>
<evidence type="ECO:0000313" key="8">
    <source>
        <dbReference type="Proteomes" id="UP000597444"/>
    </source>
</evidence>
<feature type="domain" description="WDR19 first beta-propeller" evidence="6">
    <location>
        <begin position="937"/>
        <end position="1089"/>
    </location>
</feature>
<dbReference type="Pfam" id="PF23389">
    <property type="entry name" value="Beta-prop_WDR19_1st"/>
    <property type="match status" value="1"/>
</dbReference>
<dbReference type="InterPro" id="IPR019775">
    <property type="entry name" value="WD40_repeat_CS"/>
</dbReference>
<feature type="repeat" description="WD" evidence="3">
    <location>
        <begin position="968"/>
        <end position="1000"/>
    </location>
</feature>
<evidence type="ECO:0000256" key="2">
    <source>
        <dbReference type="ARBA" id="ARBA00022737"/>
    </source>
</evidence>
<dbReference type="SMART" id="SM00320">
    <property type="entry name" value="WD40"/>
    <property type="match status" value="7"/>
</dbReference>
<evidence type="ECO:0000256" key="5">
    <source>
        <dbReference type="SAM" id="Phobius"/>
    </source>
</evidence>
<evidence type="ECO:0000256" key="1">
    <source>
        <dbReference type="ARBA" id="ARBA00022574"/>
    </source>
</evidence>
<evidence type="ECO:0000256" key="3">
    <source>
        <dbReference type="PROSITE-ProRule" id="PRU00221"/>
    </source>
</evidence>
<dbReference type="SUPFAM" id="SSF50978">
    <property type="entry name" value="WD40 repeat-like"/>
    <property type="match status" value="1"/>
</dbReference>
<dbReference type="PROSITE" id="PS00678">
    <property type="entry name" value="WD_REPEATS_1"/>
    <property type="match status" value="2"/>
</dbReference>
<feature type="repeat" description="TPR" evidence="4">
    <location>
        <begin position="773"/>
        <end position="806"/>
    </location>
</feature>
<dbReference type="Pfam" id="PF00400">
    <property type="entry name" value="WD40"/>
    <property type="match status" value="3"/>
</dbReference>
<dbReference type="CDD" id="cd00200">
    <property type="entry name" value="WD40"/>
    <property type="match status" value="1"/>
</dbReference>
<dbReference type="AlphaFoldDB" id="A0A8J3IWJ1"/>
<dbReference type="InterPro" id="IPR019734">
    <property type="entry name" value="TPR_rpt"/>
</dbReference>
<feature type="repeat" description="TPR" evidence="4">
    <location>
        <begin position="739"/>
        <end position="772"/>
    </location>
</feature>
<dbReference type="PANTHER" id="PTHR19848:SF8">
    <property type="entry name" value="F-BOX AND WD REPEAT DOMAIN CONTAINING 7"/>
    <property type="match status" value="1"/>
</dbReference>
<feature type="repeat" description="WD" evidence="3">
    <location>
        <begin position="1142"/>
        <end position="1177"/>
    </location>
</feature>
<accession>A0A8J3IWJ1</accession>
<dbReference type="PROSITE" id="PS50082">
    <property type="entry name" value="WD_REPEATS_2"/>
    <property type="match status" value="7"/>
</dbReference>
<keyword evidence="5" id="KW-0812">Transmembrane</keyword>
<reference evidence="7" key="1">
    <citation type="submission" date="2020-10" db="EMBL/GenBank/DDBJ databases">
        <title>Taxonomic study of unclassified bacteria belonging to the class Ktedonobacteria.</title>
        <authorList>
            <person name="Yabe S."/>
            <person name="Wang C.M."/>
            <person name="Zheng Y."/>
            <person name="Sakai Y."/>
            <person name="Cavaletti L."/>
            <person name="Monciardini P."/>
            <person name="Donadio S."/>
        </authorList>
    </citation>
    <scope>NUCLEOTIDE SEQUENCE</scope>
    <source>
        <strain evidence="7">ID150040</strain>
    </source>
</reference>
<keyword evidence="5" id="KW-1133">Transmembrane helix</keyword>
<evidence type="ECO:0000259" key="6">
    <source>
        <dbReference type="Pfam" id="PF23389"/>
    </source>
</evidence>
<dbReference type="RefSeq" id="WP_220209823.1">
    <property type="nucleotide sequence ID" value="NZ_BNJK01000002.1"/>
</dbReference>
<proteinExistence type="predicted"/>
<keyword evidence="2" id="KW-0677">Repeat</keyword>
<evidence type="ECO:0000256" key="4">
    <source>
        <dbReference type="PROSITE-ProRule" id="PRU00339"/>
    </source>
</evidence>
<dbReference type="InterPro" id="IPR015943">
    <property type="entry name" value="WD40/YVTN_repeat-like_dom_sf"/>
</dbReference>
<feature type="transmembrane region" description="Helical" evidence="5">
    <location>
        <begin position="842"/>
        <end position="863"/>
    </location>
</feature>
<gene>
    <name evidence="7" type="ORF">KSF_092170</name>
</gene>
<name>A0A8J3IWJ1_9CHLR</name>
<dbReference type="SUPFAM" id="SSF52540">
    <property type="entry name" value="P-loop containing nucleoside triphosphate hydrolases"/>
    <property type="match status" value="1"/>
</dbReference>
<keyword evidence="4" id="KW-0802">TPR repeat</keyword>
<dbReference type="Gene3D" id="2.130.10.10">
    <property type="entry name" value="YVTN repeat-like/Quinoprotein amine dehydrogenase"/>
    <property type="match status" value="2"/>
</dbReference>